<proteinExistence type="predicted"/>
<dbReference type="InterPro" id="IPR036034">
    <property type="entry name" value="PDZ_sf"/>
</dbReference>
<dbReference type="AlphaFoldDB" id="A0A6A0GZI5"/>
<protein>
    <recommendedName>
        <fullName evidence="1">PDZ domain-containing protein</fullName>
    </recommendedName>
</protein>
<dbReference type="InterPro" id="IPR001478">
    <property type="entry name" value="PDZ"/>
</dbReference>
<dbReference type="Proteomes" id="UP000711488">
    <property type="component" value="Unassembled WGS sequence"/>
</dbReference>
<evidence type="ECO:0000313" key="2">
    <source>
        <dbReference type="EMBL" id="KAA0192753.1"/>
    </source>
</evidence>
<sequence>MIVSPLVPTTMIVSPLVPTTMIVSPLAPMTMIVSPLVPTTMITNSFPVHGTERLLDSGKATPTAPDAPNGHVATPIGGISSPASIGSRKSSLIGVPKSSPVIGSKQSSAIGAPSSSPVIGSAAVVEPGKVISTSSLASVKFAPLPAELHRTLRFKKGAQPLGVDLDVSGGWAIITGVVPGGAVDKLNRERPTCSDSMRGVGGLDGLASAVLGPEDPNVVMTAAGSRIQDNLIKVGDVLISINGEPVGGLDEAGVREVLTHVGVGEVSLVFVPREDAEVFHHTHQLLGEHQRQIK</sequence>
<dbReference type="SMART" id="SM00228">
    <property type="entry name" value="PDZ"/>
    <property type="match status" value="1"/>
</dbReference>
<evidence type="ECO:0000259" key="1">
    <source>
        <dbReference type="SMART" id="SM00228"/>
    </source>
</evidence>
<name>A0A6A0GZI5_HYAAZ</name>
<reference evidence="2" key="1">
    <citation type="submission" date="2014-08" db="EMBL/GenBank/DDBJ databases">
        <authorList>
            <person name="Murali S."/>
            <person name="Richards S."/>
            <person name="Bandaranaike D."/>
            <person name="Bellair M."/>
            <person name="Blankenburg K."/>
            <person name="Chao H."/>
            <person name="Dinh H."/>
            <person name="Doddapaneni H."/>
            <person name="Dugan-Rocha S."/>
            <person name="Elkadiri S."/>
            <person name="Gnanaolivu R."/>
            <person name="Hughes D."/>
            <person name="Lee S."/>
            <person name="Li M."/>
            <person name="Ming W."/>
            <person name="Munidasa M."/>
            <person name="Muniz J."/>
            <person name="Nguyen L."/>
            <person name="Osuji N."/>
            <person name="Pu L.-L."/>
            <person name="Puazo M."/>
            <person name="Skinner E."/>
            <person name="Qu C."/>
            <person name="Quiroz J."/>
            <person name="Raj R."/>
            <person name="Weissenberger G."/>
            <person name="Xin Y."/>
            <person name="Zou X."/>
            <person name="Han Y."/>
            <person name="Worley K."/>
            <person name="Muzny D."/>
            <person name="Gibbs R."/>
        </authorList>
    </citation>
    <scope>NUCLEOTIDE SEQUENCE</scope>
    <source>
        <strain evidence="2">HAZT.00-mixed</strain>
        <tissue evidence="2">Whole organism</tissue>
    </source>
</reference>
<reference evidence="2" key="3">
    <citation type="submission" date="2019-06" db="EMBL/GenBank/DDBJ databases">
        <authorList>
            <person name="Poynton C."/>
            <person name="Hasenbein S."/>
            <person name="Benoit J.B."/>
            <person name="Sepulveda M.S."/>
            <person name="Poelchau M.F."/>
            <person name="Murali S.C."/>
            <person name="Chen S."/>
            <person name="Glastad K.M."/>
            <person name="Werren J.H."/>
            <person name="Vineis J.H."/>
            <person name="Bowen J.L."/>
            <person name="Friedrich M."/>
            <person name="Jones J."/>
            <person name="Robertson H.M."/>
            <person name="Feyereisen R."/>
            <person name="Mechler-Hickson A."/>
            <person name="Mathers N."/>
            <person name="Lee C.E."/>
            <person name="Colbourne J.K."/>
            <person name="Biales A."/>
            <person name="Johnston J.S."/>
            <person name="Wellborn G.A."/>
            <person name="Rosendale A.J."/>
            <person name="Cridge A.G."/>
            <person name="Munoz-Torres M.C."/>
            <person name="Bain P.A."/>
            <person name="Manny A.R."/>
            <person name="Major K.M."/>
            <person name="Lambert F.N."/>
            <person name="Vulpe C.D."/>
            <person name="Tuck P."/>
            <person name="Blalock B.J."/>
            <person name="Lin Y.-Y."/>
            <person name="Smith M.E."/>
            <person name="Ochoa-Acuna H."/>
            <person name="Chen M.-J.M."/>
            <person name="Childers C.P."/>
            <person name="Qu J."/>
            <person name="Dugan S."/>
            <person name="Lee S.L."/>
            <person name="Chao H."/>
            <person name="Dinh H."/>
            <person name="Han Y."/>
            <person name="Doddapaneni H."/>
            <person name="Worley K.C."/>
            <person name="Muzny D.M."/>
            <person name="Gibbs R.A."/>
            <person name="Richards S."/>
        </authorList>
    </citation>
    <scope>NUCLEOTIDE SEQUENCE</scope>
    <source>
        <strain evidence="2">HAZT.00-mixed</strain>
        <tissue evidence="2">Whole organism</tissue>
    </source>
</reference>
<feature type="domain" description="PDZ" evidence="1">
    <location>
        <begin position="159"/>
        <end position="274"/>
    </location>
</feature>
<dbReference type="SUPFAM" id="SSF50156">
    <property type="entry name" value="PDZ domain-like"/>
    <property type="match status" value="1"/>
</dbReference>
<reference evidence="2" key="2">
    <citation type="journal article" date="2018" name="Environ. Sci. Technol.">
        <title>The Toxicogenome of Hyalella azteca: A Model for Sediment Ecotoxicology and Evolutionary Toxicology.</title>
        <authorList>
            <person name="Poynton H.C."/>
            <person name="Hasenbein S."/>
            <person name="Benoit J.B."/>
            <person name="Sepulveda M.S."/>
            <person name="Poelchau M.F."/>
            <person name="Hughes D.S.T."/>
            <person name="Murali S.C."/>
            <person name="Chen S."/>
            <person name="Glastad K.M."/>
            <person name="Goodisman M.A.D."/>
            <person name="Werren J.H."/>
            <person name="Vineis J.H."/>
            <person name="Bowen J.L."/>
            <person name="Friedrich M."/>
            <person name="Jones J."/>
            <person name="Robertson H.M."/>
            <person name="Feyereisen R."/>
            <person name="Mechler-Hickson A."/>
            <person name="Mathers N."/>
            <person name="Lee C.E."/>
            <person name="Colbourne J.K."/>
            <person name="Biales A."/>
            <person name="Johnston J.S."/>
            <person name="Wellborn G.A."/>
            <person name="Rosendale A.J."/>
            <person name="Cridge A.G."/>
            <person name="Munoz-Torres M.C."/>
            <person name="Bain P.A."/>
            <person name="Manny A.R."/>
            <person name="Major K.M."/>
            <person name="Lambert F.N."/>
            <person name="Vulpe C.D."/>
            <person name="Tuck P."/>
            <person name="Blalock B.J."/>
            <person name="Lin Y.Y."/>
            <person name="Smith M.E."/>
            <person name="Ochoa-Acuna H."/>
            <person name="Chen M.M."/>
            <person name="Childers C.P."/>
            <person name="Qu J."/>
            <person name="Dugan S."/>
            <person name="Lee S.L."/>
            <person name="Chao H."/>
            <person name="Dinh H."/>
            <person name="Han Y."/>
            <person name="Doddapaneni H."/>
            <person name="Worley K.C."/>
            <person name="Muzny D.M."/>
            <person name="Gibbs R.A."/>
            <person name="Richards S."/>
        </authorList>
    </citation>
    <scope>NUCLEOTIDE SEQUENCE</scope>
    <source>
        <strain evidence="2">HAZT.00-mixed</strain>
        <tissue evidence="2">Whole organism</tissue>
    </source>
</reference>
<dbReference type="EMBL" id="JQDR03011444">
    <property type="protein sequence ID" value="KAA0192753.1"/>
    <property type="molecule type" value="Genomic_DNA"/>
</dbReference>
<organism evidence="2">
    <name type="scientific">Hyalella azteca</name>
    <name type="common">Amphipod</name>
    <dbReference type="NCBI Taxonomy" id="294128"/>
    <lineage>
        <taxon>Eukaryota</taxon>
        <taxon>Metazoa</taxon>
        <taxon>Ecdysozoa</taxon>
        <taxon>Arthropoda</taxon>
        <taxon>Crustacea</taxon>
        <taxon>Multicrustacea</taxon>
        <taxon>Malacostraca</taxon>
        <taxon>Eumalacostraca</taxon>
        <taxon>Peracarida</taxon>
        <taxon>Amphipoda</taxon>
        <taxon>Senticaudata</taxon>
        <taxon>Talitrida</taxon>
        <taxon>Talitroidea</taxon>
        <taxon>Hyalellidae</taxon>
        <taxon>Hyalella</taxon>
    </lineage>
</organism>
<gene>
    <name evidence="2" type="ORF">HAZT_HAZT004052</name>
</gene>
<dbReference type="Gene3D" id="2.30.42.10">
    <property type="match status" value="1"/>
</dbReference>
<comment type="caution">
    <text evidence="2">The sequence shown here is derived from an EMBL/GenBank/DDBJ whole genome shotgun (WGS) entry which is preliminary data.</text>
</comment>
<accession>A0A6A0GZI5</accession>